<comment type="caution">
    <text evidence="16">The sequence shown here is derived from an EMBL/GenBank/DDBJ whole genome shotgun (WGS) entry which is preliminary data.</text>
</comment>
<evidence type="ECO:0000256" key="14">
    <source>
        <dbReference type="SAM" id="MobiDB-lite"/>
    </source>
</evidence>
<feature type="compositionally biased region" description="Gly residues" evidence="14">
    <location>
        <begin position="527"/>
        <end position="595"/>
    </location>
</feature>
<dbReference type="EMBL" id="BRXU01000009">
    <property type="protein sequence ID" value="GLC54103.1"/>
    <property type="molecule type" value="Genomic_DNA"/>
</dbReference>
<dbReference type="CDD" id="cd23023">
    <property type="entry name" value="zf-HIT_BCD1"/>
    <property type="match status" value="1"/>
</dbReference>
<proteinExistence type="inferred from homology"/>
<evidence type="ECO:0000259" key="15">
    <source>
        <dbReference type="PROSITE" id="PS51083"/>
    </source>
</evidence>
<feature type="compositionally biased region" description="Low complexity" evidence="14">
    <location>
        <begin position="339"/>
        <end position="365"/>
    </location>
</feature>
<dbReference type="PANTHER" id="PTHR13483">
    <property type="entry name" value="BOX C_D SNORNA PROTEIN 1-RELATED"/>
    <property type="match status" value="1"/>
</dbReference>
<dbReference type="GO" id="GO:0005634">
    <property type="term" value="C:nucleus"/>
    <property type="evidence" value="ECO:0007669"/>
    <property type="project" value="TreeGrafter"/>
</dbReference>
<dbReference type="FunFam" id="3.30.60.190:FF:000001">
    <property type="entry name" value="box C/D snoRNA protein 1"/>
    <property type="match status" value="1"/>
</dbReference>
<name>A0A9W6F2C9_9CHLO</name>
<sequence length="636" mass="62566">MEVLTAGAPTPAAAPAAAPPARQQTGAAAKPATATPPGADADAADSGDEACEGSAKNMPPPSMCEQCGAAASKYRCPGCQRRSCSLTCVRAHKAESGCSGQRDRTAFVPMQEFDDRALLSDFRLLEEIGRVEDVARRCRPPAPRPELPPYLANLVYQANRRGVKLLTMAPGMAKRKANTTRYDGPSRTLRWRVEWRFPGAGIECVDEHVDEHAIIKDVLSAHLRHPAPNYIPLIRYAKAGLDQLRVFMRREKTPAHQPSFFPIDTSQPLSVMLANRIVIEYPVFIVAMPHEAAAYPPPSAYATHPVAAAAPPPAAAAGPGPDAGAAPNGGAGCHGGASGQQQQGASGAGQALPPPAAAAAATDGGRPMGRSAAGAAAQQLPHPHPQPPPQLAQGLQGHAPAAAPKAAAAAAPAAAGGGGATASGRPCGSAAAAEGPPFKRQRSDGDQRGAVGLSQVQLSGSRTAGPGASSGQSATGLGPGKALAGTAAGAAEVEGAGGTGRAERSAPLPAAAGDENEISLDEEEEGGGAGSDPRVGGGSGEGGNGAGAGAGGGLDSGGAGIGAGGGGGAGAVGVGVGESGQGLGVGRSSGLGLGSAAGARAQAAREEEAGGGGGAGAAPQDDNEIALDEQDEQMDG</sequence>
<keyword evidence="17" id="KW-1185">Reference proteome</keyword>
<dbReference type="SUPFAM" id="SSF144232">
    <property type="entry name" value="HIT/MYND zinc finger-like"/>
    <property type="match status" value="1"/>
</dbReference>
<feature type="compositionally biased region" description="Low complexity" evidence="14">
    <location>
        <begin position="1"/>
        <end position="41"/>
    </location>
</feature>
<keyword evidence="6" id="KW-0862">Zinc</keyword>
<dbReference type="PROSITE" id="PS51083">
    <property type="entry name" value="ZF_HIT"/>
    <property type="match status" value="1"/>
</dbReference>
<comment type="subunit">
    <text evidence="10">Interacts with FBL, SNU13, NOP58, NUFIP1, RUVBL1, RUVBL2 and TAF9. Interacts (via HIT-type zinc finger) with the RUVBL1/RUVBL2 complex in the presence of ADP.</text>
</comment>
<keyword evidence="5 13" id="KW-0863">Zinc-finger</keyword>
<comment type="similarity">
    <text evidence="9">Belongs to the BCD1 family.</text>
</comment>
<evidence type="ECO:0000313" key="16">
    <source>
        <dbReference type="EMBL" id="GLC54103.1"/>
    </source>
</evidence>
<dbReference type="InterPro" id="IPR007529">
    <property type="entry name" value="Znf_HIT"/>
</dbReference>
<evidence type="ECO:0000256" key="7">
    <source>
        <dbReference type="ARBA" id="ARBA00022843"/>
    </source>
</evidence>
<feature type="region of interest" description="Disordered" evidence="14">
    <location>
        <begin position="1"/>
        <end position="60"/>
    </location>
</feature>
<dbReference type="Pfam" id="PF04438">
    <property type="entry name" value="zf-HIT"/>
    <property type="match status" value="1"/>
</dbReference>
<gene>
    <name evidence="16" type="primary">PLEST001596</name>
    <name evidence="16" type="ORF">PLESTB_000824000</name>
</gene>
<evidence type="ECO:0000256" key="4">
    <source>
        <dbReference type="ARBA" id="ARBA00022723"/>
    </source>
</evidence>
<reference evidence="16 17" key="1">
    <citation type="journal article" date="2023" name="Commun. Biol.">
        <title>Reorganization of the ancestral sex-determining regions during the evolution of trioecy in Pleodorina starrii.</title>
        <authorList>
            <person name="Takahashi K."/>
            <person name="Suzuki S."/>
            <person name="Kawai-Toyooka H."/>
            <person name="Yamamoto K."/>
            <person name="Hamaji T."/>
            <person name="Ootsuki R."/>
            <person name="Yamaguchi H."/>
            <person name="Kawachi M."/>
            <person name="Higashiyama T."/>
            <person name="Nozaki H."/>
        </authorList>
    </citation>
    <scope>NUCLEOTIDE SEQUENCE [LARGE SCALE GENOMIC DNA]</scope>
    <source>
        <strain evidence="16 17">NIES-4479</strain>
    </source>
</reference>
<dbReference type="Gene3D" id="3.30.60.190">
    <property type="match status" value="1"/>
</dbReference>
<feature type="compositionally biased region" description="Acidic residues" evidence="14">
    <location>
        <begin position="514"/>
        <end position="526"/>
    </location>
</feature>
<evidence type="ECO:0000256" key="10">
    <source>
        <dbReference type="ARBA" id="ARBA00061949"/>
    </source>
</evidence>
<feature type="compositionally biased region" description="Low complexity" evidence="14">
    <location>
        <begin position="391"/>
        <end position="414"/>
    </location>
</feature>
<evidence type="ECO:0000256" key="8">
    <source>
        <dbReference type="ARBA" id="ARBA00049598"/>
    </source>
</evidence>
<feature type="compositionally biased region" description="Low complexity" evidence="14">
    <location>
        <begin position="310"/>
        <end position="326"/>
    </location>
</feature>
<comment type="function">
    <text evidence="8">Required for box C/D snoRNAs accumulation involved in snoRNA processing, snoRNA transport to the nucleolus and ribosome biogenesis.</text>
</comment>
<feature type="domain" description="HIT-type" evidence="15">
    <location>
        <begin position="64"/>
        <end position="98"/>
    </location>
</feature>
<evidence type="ECO:0000256" key="12">
    <source>
        <dbReference type="ARBA" id="ARBA00077531"/>
    </source>
</evidence>
<evidence type="ECO:0000256" key="3">
    <source>
        <dbReference type="ARBA" id="ARBA00022553"/>
    </source>
</evidence>
<keyword evidence="3" id="KW-0597">Phosphoprotein</keyword>
<feature type="compositionally biased region" description="Gly residues" evidence="14">
    <location>
        <begin position="327"/>
        <end position="338"/>
    </location>
</feature>
<evidence type="ECO:0000256" key="5">
    <source>
        <dbReference type="ARBA" id="ARBA00022771"/>
    </source>
</evidence>
<feature type="region of interest" description="Disordered" evidence="14">
    <location>
        <begin position="310"/>
        <end position="636"/>
    </location>
</feature>
<evidence type="ECO:0000256" key="1">
    <source>
        <dbReference type="ARBA" id="ARBA00022499"/>
    </source>
</evidence>
<dbReference type="Pfam" id="PF25790">
    <property type="entry name" value="BCD1"/>
    <property type="match status" value="1"/>
</dbReference>
<dbReference type="GO" id="GO:0000463">
    <property type="term" value="P:maturation of LSU-rRNA from tricistronic rRNA transcript (SSU-rRNA, 5.8S rRNA, LSU-rRNA)"/>
    <property type="evidence" value="ECO:0007669"/>
    <property type="project" value="TreeGrafter"/>
</dbReference>
<dbReference type="InterPro" id="IPR051639">
    <property type="entry name" value="BCD1"/>
</dbReference>
<dbReference type="GO" id="GO:0048254">
    <property type="term" value="P:snoRNA localization"/>
    <property type="evidence" value="ECO:0007669"/>
    <property type="project" value="TreeGrafter"/>
</dbReference>
<dbReference type="InterPro" id="IPR057721">
    <property type="entry name" value="BCD1_alpha/beta"/>
</dbReference>
<organism evidence="16 17">
    <name type="scientific">Pleodorina starrii</name>
    <dbReference type="NCBI Taxonomy" id="330485"/>
    <lineage>
        <taxon>Eukaryota</taxon>
        <taxon>Viridiplantae</taxon>
        <taxon>Chlorophyta</taxon>
        <taxon>core chlorophytes</taxon>
        <taxon>Chlorophyceae</taxon>
        <taxon>CS clade</taxon>
        <taxon>Chlamydomonadales</taxon>
        <taxon>Volvocaceae</taxon>
        <taxon>Pleodorina</taxon>
    </lineage>
</organism>
<evidence type="ECO:0000256" key="13">
    <source>
        <dbReference type="PROSITE-ProRule" id="PRU00453"/>
    </source>
</evidence>
<keyword evidence="1" id="KW-1017">Isopeptide bond</keyword>
<accession>A0A9W6F2C9</accession>
<dbReference type="GO" id="GO:0008270">
    <property type="term" value="F:zinc ion binding"/>
    <property type="evidence" value="ECO:0007669"/>
    <property type="project" value="UniProtKB-UniRule"/>
</dbReference>
<dbReference type="GO" id="GO:0000492">
    <property type="term" value="P:box C/D snoRNP assembly"/>
    <property type="evidence" value="ECO:0007669"/>
    <property type="project" value="TreeGrafter"/>
</dbReference>
<evidence type="ECO:0000256" key="11">
    <source>
        <dbReference type="ARBA" id="ARBA00068630"/>
    </source>
</evidence>
<dbReference type="Proteomes" id="UP001165080">
    <property type="component" value="Unassembled WGS sequence"/>
</dbReference>
<keyword evidence="7" id="KW-0832">Ubl conjugation</keyword>
<protein>
    <recommendedName>
        <fullName evidence="11">Box C/D snoRNA protein 1</fullName>
    </recommendedName>
    <alternativeName>
        <fullName evidence="12">Zinc finger HIT domain-containing protein 6</fullName>
    </alternativeName>
</protein>
<feature type="compositionally biased region" description="Low complexity" evidence="14">
    <location>
        <begin position="474"/>
        <end position="494"/>
    </location>
</feature>
<evidence type="ECO:0000256" key="6">
    <source>
        <dbReference type="ARBA" id="ARBA00022833"/>
    </source>
</evidence>
<feature type="compositionally biased region" description="Acidic residues" evidence="14">
    <location>
        <begin position="42"/>
        <end position="51"/>
    </location>
</feature>
<evidence type="ECO:0000313" key="17">
    <source>
        <dbReference type="Proteomes" id="UP001165080"/>
    </source>
</evidence>
<evidence type="ECO:0000256" key="2">
    <source>
        <dbReference type="ARBA" id="ARBA00022517"/>
    </source>
</evidence>
<dbReference type="AlphaFoldDB" id="A0A9W6F2C9"/>
<dbReference type="GO" id="GO:0070761">
    <property type="term" value="C:pre-snoRNP complex"/>
    <property type="evidence" value="ECO:0007669"/>
    <property type="project" value="TreeGrafter"/>
</dbReference>
<feature type="compositionally biased region" description="Low complexity" evidence="14">
    <location>
        <begin position="372"/>
        <end position="381"/>
    </location>
</feature>
<evidence type="ECO:0000256" key="9">
    <source>
        <dbReference type="ARBA" id="ARBA00049654"/>
    </source>
</evidence>
<keyword evidence="4" id="KW-0479">Metal-binding</keyword>
<keyword evidence="2" id="KW-0690">Ribosome biogenesis</keyword>
<feature type="compositionally biased region" description="Acidic residues" evidence="14">
    <location>
        <begin position="621"/>
        <end position="636"/>
    </location>
</feature>
<dbReference type="PANTHER" id="PTHR13483:SF3">
    <property type="entry name" value="BOX C_D SNORNA PROTEIN 1"/>
    <property type="match status" value="1"/>
</dbReference>